<dbReference type="AlphaFoldDB" id="A0A9P1FTN0"/>
<sequence>MAGVGGCAGVCYEVDEEAVKVEERLAFVGAGNGSYQQVSNMEMVGKGRGDFEKEQVVVATGYKLNTAVCGGCAFLFVLGIFLLLGFGNSWWQPAYDMPVGMSPMTECSLLTARATLAEKNLCCDQGFKEFCHKEVIREVDQYMYNVKNVKVDRMVPVPIAPPPRQVITHKVLVHTDAFDCDEGLYNMQHTWSAEHSRYCCYKREIGCKTKVLYRPHYHTITRTRAVPVHVPVPIPAPPAQVITHVENVPIHDPPAVIKVPERGPTHVVHRYVHEKHYVPAPVASPPEYHHVPVPVPVLDPGQVIKVPSPLPAQTIVKNKVLYKTRHIAVKHVYDCSAGFSNWMSGWSSDKKSWCCAHETRGCPGDQSGHLTKTVVTGVTEHEGPTYYHHAHVYDGSYEDGTVIHHGGSWAADAVDGGVISGDAGVISGSSGSFSHVSSSWLHDRDLKDGKEKKKDSRRLQMVGGDVTYGGSYDGGEAHMVGGDVTYGGSYDGGEAHMVGGDVTYGGSYDGGEAHMVGGDVTYGGSYDGGEAHMVGRDVTYGGSYGDQDHVAHHVIHRIVPVPSAHPKEDVHTIVRRHYGTVYRKIPVNHYVKVQMPQKPPIIHTVHIQEPAKHYDCGMSGTPQTFWTEKHKRWCCYKFRGDYCPKTVIDKNIYHTVVKTQPVRVPVPEPMPTHSPIVKTIHHTYHVPSPPQYVHVHVPGPTVVKHVAVPETVPVPVPEPPKVIDVKEPYAVHVRGPDHYVHVPVPSPPHVVTKYHTQWNTVVDHASDTYDCASDAATWHSVWSHAKQIWCCSHRQIGCPGSWSGATHVTSYHSYHGHTGNWLTDHLV</sequence>
<feature type="transmembrane region" description="Helical" evidence="1">
    <location>
        <begin position="72"/>
        <end position="91"/>
    </location>
</feature>
<evidence type="ECO:0000313" key="4">
    <source>
        <dbReference type="Proteomes" id="UP001152797"/>
    </source>
</evidence>
<keyword evidence="1" id="KW-1133">Transmembrane helix</keyword>
<gene>
    <name evidence="2" type="ORF">C1SCF055_LOCUS13358</name>
</gene>
<name>A0A9P1FTN0_9DINO</name>
<evidence type="ECO:0000256" key="1">
    <source>
        <dbReference type="SAM" id="Phobius"/>
    </source>
</evidence>
<dbReference type="Proteomes" id="UP001152797">
    <property type="component" value="Unassembled WGS sequence"/>
</dbReference>
<proteinExistence type="predicted"/>
<evidence type="ECO:0000313" key="2">
    <source>
        <dbReference type="EMBL" id="CAI3985972.1"/>
    </source>
</evidence>
<evidence type="ECO:0000313" key="3">
    <source>
        <dbReference type="EMBL" id="CAL1139347.1"/>
    </source>
</evidence>
<reference evidence="2" key="1">
    <citation type="submission" date="2022-10" db="EMBL/GenBank/DDBJ databases">
        <authorList>
            <person name="Chen Y."/>
            <person name="Dougan E. K."/>
            <person name="Chan C."/>
            <person name="Rhodes N."/>
            <person name="Thang M."/>
        </authorList>
    </citation>
    <scope>NUCLEOTIDE SEQUENCE</scope>
</reference>
<comment type="caution">
    <text evidence="2">The sequence shown here is derived from an EMBL/GenBank/DDBJ whole genome shotgun (WGS) entry which is preliminary data.</text>
</comment>
<dbReference type="EMBL" id="CAMXCT030001032">
    <property type="protein sequence ID" value="CAL4773284.1"/>
    <property type="molecule type" value="Genomic_DNA"/>
</dbReference>
<reference evidence="3" key="2">
    <citation type="submission" date="2024-04" db="EMBL/GenBank/DDBJ databases">
        <authorList>
            <person name="Chen Y."/>
            <person name="Shah S."/>
            <person name="Dougan E. K."/>
            <person name="Thang M."/>
            <person name="Chan C."/>
        </authorList>
    </citation>
    <scope>NUCLEOTIDE SEQUENCE [LARGE SCALE GENOMIC DNA]</scope>
</reference>
<keyword evidence="4" id="KW-1185">Reference proteome</keyword>
<accession>A0A9P1FTN0</accession>
<dbReference type="OrthoDB" id="435003at2759"/>
<organism evidence="2">
    <name type="scientific">Cladocopium goreaui</name>
    <dbReference type="NCBI Taxonomy" id="2562237"/>
    <lineage>
        <taxon>Eukaryota</taxon>
        <taxon>Sar</taxon>
        <taxon>Alveolata</taxon>
        <taxon>Dinophyceae</taxon>
        <taxon>Suessiales</taxon>
        <taxon>Symbiodiniaceae</taxon>
        <taxon>Cladocopium</taxon>
    </lineage>
</organism>
<keyword evidence="1" id="KW-0812">Transmembrane</keyword>
<dbReference type="EMBL" id="CAMXCT020001032">
    <property type="protein sequence ID" value="CAL1139347.1"/>
    <property type="molecule type" value="Genomic_DNA"/>
</dbReference>
<protein>
    <submittedName>
        <fullName evidence="2">Uncharacterized protein</fullName>
    </submittedName>
</protein>
<keyword evidence="1" id="KW-0472">Membrane</keyword>
<dbReference type="EMBL" id="CAMXCT010001032">
    <property type="protein sequence ID" value="CAI3985972.1"/>
    <property type="molecule type" value="Genomic_DNA"/>
</dbReference>